<keyword evidence="1" id="KW-0175">Coiled coil</keyword>
<evidence type="ECO:0000313" key="3">
    <source>
        <dbReference type="EMBL" id="GJQ12089.1"/>
    </source>
</evidence>
<keyword evidence="4" id="KW-1185">Reference proteome</keyword>
<dbReference type="OrthoDB" id="10409736at2759"/>
<feature type="region of interest" description="Disordered" evidence="2">
    <location>
        <begin position="35"/>
        <end position="56"/>
    </location>
</feature>
<proteinExistence type="predicted"/>
<evidence type="ECO:0000313" key="4">
    <source>
        <dbReference type="Proteomes" id="UP001061958"/>
    </source>
</evidence>
<reference evidence="3" key="2">
    <citation type="submission" date="2022-01" db="EMBL/GenBank/DDBJ databases">
        <authorList>
            <person name="Hirooka S."/>
            <person name="Miyagishima S.Y."/>
        </authorList>
    </citation>
    <scope>NUCLEOTIDE SEQUENCE</scope>
    <source>
        <strain evidence="3">NBRC 102759</strain>
    </source>
</reference>
<evidence type="ECO:0000256" key="1">
    <source>
        <dbReference type="SAM" id="Coils"/>
    </source>
</evidence>
<protein>
    <submittedName>
        <fullName evidence="3">Uncharacterized protein</fullName>
    </submittedName>
</protein>
<gene>
    <name evidence="3" type="ORF">GpartN1_g3880.t1</name>
</gene>
<reference evidence="3" key="1">
    <citation type="journal article" date="2022" name="Proc. Natl. Acad. Sci. U.S.A.">
        <title>Life cycle and functional genomics of the unicellular red alga Galdieria for elucidating algal and plant evolution and industrial use.</title>
        <authorList>
            <person name="Hirooka S."/>
            <person name="Itabashi T."/>
            <person name="Ichinose T.M."/>
            <person name="Onuma R."/>
            <person name="Fujiwara T."/>
            <person name="Yamashita S."/>
            <person name="Jong L.W."/>
            <person name="Tomita R."/>
            <person name="Iwane A.H."/>
            <person name="Miyagishima S.Y."/>
        </authorList>
    </citation>
    <scope>NUCLEOTIDE SEQUENCE</scope>
    <source>
        <strain evidence="3">NBRC 102759</strain>
    </source>
</reference>
<comment type="caution">
    <text evidence="3">The sequence shown here is derived from an EMBL/GenBank/DDBJ whole genome shotgun (WGS) entry which is preliminary data.</text>
</comment>
<dbReference type="EMBL" id="BQMJ01000030">
    <property type="protein sequence ID" value="GJQ12089.1"/>
    <property type="molecule type" value="Genomic_DNA"/>
</dbReference>
<sequence length="142" mass="16581">MHDQRRDLLQSVENTRSSLASLLNSTSKLLYLASKRSPDTSSGGVEPNSGDNEGLHKAFREEVTHLQQLVEHLVRNFVQAIHVAEEHQQKVEQRDFEDSARLQQLSERLNELSRQVWERERKLEQCKRLLRSFRHSIELPNT</sequence>
<dbReference type="AlphaFoldDB" id="A0A9C7PX01"/>
<dbReference type="Proteomes" id="UP001061958">
    <property type="component" value="Unassembled WGS sequence"/>
</dbReference>
<name>A0A9C7PX01_9RHOD</name>
<organism evidence="3 4">
    <name type="scientific">Galdieria partita</name>
    <dbReference type="NCBI Taxonomy" id="83374"/>
    <lineage>
        <taxon>Eukaryota</taxon>
        <taxon>Rhodophyta</taxon>
        <taxon>Bangiophyceae</taxon>
        <taxon>Galdieriales</taxon>
        <taxon>Galdieriaceae</taxon>
        <taxon>Galdieria</taxon>
    </lineage>
</organism>
<accession>A0A9C7PX01</accession>
<evidence type="ECO:0000256" key="2">
    <source>
        <dbReference type="SAM" id="MobiDB-lite"/>
    </source>
</evidence>
<feature type="coiled-coil region" evidence="1">
    <location>
        <begin position="102"/>
        <end position="129"/>
    </location>
</feature>